<evidence type="ECO:0000313" key="2">
    <source>
        <dbReference type="Proteomes" id="UP001347796"/>
    </source>
</evidence>
<reference evidence="1 2" key="1">
    <citation type="submission" date="2024-01" db="EMBL/GenBank/DDBJ databases">
        <title>The genome of the rayed Mediterranean limpet Patella caerulea (Linnaeus, 1758).</title>
        <authorList>
            <person name="Anh-Thu Weber A."/>
            <person name="Halstead-Nussloch G."/>
        </authorList>
    </citation>
    <scope>NUCLEOTIDE SEQUENCE [LARGE SCALE GENOMIC DNA]</scope>
    <source>
        <strain evidence="1">AATW-2023a</strain>
        <tissue evidence="1">Whole specimen</tissue>
    </source>
</reference>
<organism evidence="1 2">
    <name type="scientific">Patella caerulea</name>
    <name type="common">Rayed Mediterranean limpet</name>
    <dbReference type="NCBI Taxonomy" id="87958"/>
    <lineage>
        <taxon>Eukaryota</taxon>
        <taxon>Metazoa</taxon>
        <taxon>Spiralia</taxon>
        <taxon>Lophotrochozoa</taxon>
        <taxon>Mollusca</taxon>
        <taxon>Gastropoda</taxon>
        <taxon>Patellogastropoda</taxon>
        <taxon>Patelloidea</taxon>
        <taxon>Patellidae</taxon>
        <taxon>Patella</taxon>
    </lineage>
</organism>
<proteinExistence type="predicted"/>
<protein>
    <submittedName>
        <fullName evidence="1">Uncharacterized protein</fullName>
    </submittedName>
</protein>
<dbReference type="Proteomes" id="UP001347796">
    <property type="component" value="Unassembled WGS sequence"/>
</dbReference>
<dbReference type="AlphaFoldDB" id="A0AAN8JQV7"/>
<gene>
    <name evidence="1" type="ORF">SNE40_008828</name>
</gene>
<accession>A0AAN8JQV7</accession>
<sequence>MLAVDHLNAQPLLSQYLGQTRLPQLLDVVSDVMCSVENIINDVCRVDDQYMVDIQQYRVEFNVLNIKTVKKIKVIVTFDPVNILKPKIDLKPMIGDIKVEGLQGKLDECDGRGCIKQILKLIQDFIAI</sequence>
<keyword evidence="2" id="KW-1185">Reference proteome</keyword>
<dbReference type="EMBL" id="JAZGQO010000007">
    <property type="protein sequence ID" value="KAK6180850.1"/>
    <property type="molecule type" value="Genomic_DNA"/>
</dbReference>
<evidence type="ECO:0000313" key="1">
    <source>
        <dbReference type="EMBL" id="KAK6180850.1"/>
    </source>
</evidence>
<name>A0AAN8JQV7_PATCE</name>
<comment type="caution">
    <text evidence="1">The sequence shown here is derived from an EMBL/GenBank/DDBJ whole genome shotgun (WGS) entry which is preliminary data.</text>
</comment>